<dbReference type="OrthoDB" id="340872at2"/>
<evidence type="ECO:0000313" key="4">
    <source>
        <dbReference type="Proteomes" id="UP000297891"/>
    </source>
</evidence>
<feature type="domain" description="Tail specific protease" evidence="2">
    <location>
        <begin position="246"/>
        <end position="436"/>
    </location>
</feature>
<accession>A0A5F1Z5H1</accession>
<organism evidence="3 4">
    <name type="scientific">Leptospira brenneri</name>
    <dbReference type="NCBI Taxonomy" id="2023182"/>
    <lineage>
        <taxon>Bacteria</taxon>
        <taxon>Pseudomonadati</taxon>
        <taxon>Spirochaetota</taxon>
        <taxon>Spirochaetia</taxon>
        <taxon>Leptospirales</taxon>
        <taxon>Leptospiraceae</taxon>
        <taxon>Leptospira</taxon>
    </lineage>
</organism>
<evidence type="ECO:0000313" key="3">
    <source>
        <dbReference type="EMBL" id="TGK91491.1"/>
    </source>
</evidence>
<dbReference type="PANTHER" id="PTHR32060">
    <property type="entry name" value="TAIL-SPECIFIC PROTEASE"/>
    <property type="match status" value="1"/>
</dbReference>
<dbReference type="AlphaFoldDB" id="A0A5F1Z5H1"/>
<keyword evidence="1" id="KW-0812">Transmembrane</keyword>
<dbReference type="EMBL" id="RQFP01000014">
    <property type="protein sequence ID" value="TGK91491.1"/>
    <property type="molecule type" value="Genomic_DNA"/>
</dbReference>
<protein>
    <recommendedName>
        <fullName evidence="2">Tail specific protease domain-containing protein</fullName>
    </recommendedName>
</protein>
<dbReference type="InterPro" id="IPR005151">
    <property type="entry name" value="Tail-specific_protease"/>
</dbReference>
<proteinExistence type="predicted"/>
<keyword evidence="4" id="KW-1185">Reference proteome</keyword>
<dbReference type="PANTHER" id="PTHR32060:SF30">
    <property type="entry name" value="CARBOXY-TERMINAL PROCESSING PROTEASE CTPA"/>
    <property type="match status" value="1"/>
</dbReference>
<comment type="caution">
    <text evidence="3">The sequence shown here is derived from an EMBL/GenBank/DDBJ whole genome shotgun (WGS) entry which is preliminary data.</text>
</comment>
<dbReference type="Pfam" id="PF03572">
    <property type="entry name" value="Peptidase_S41"/>
    <property type="match status" value="1"/>
</dbReference>
<dbReference type="InterPro" id="IPR029045">
    <property type="entry name" value="ClpP/crotonase-like_dom_sf"/>
</dbReference>
<dbReference type="GO" id="GO:0008236">
    <property type="term" value="F:serine-type peptidase activity"/>
    <property type="evidence" value="ECO:0007669"/>
    <property type="project" value="InterPro"/>
</dbReference>
<evidence type="ECO:0000259" key="2">
    <source>
        <dbReference type="SMART" id="SM00245"/>
    </source>
</evidence>
<dbReference type="GO" id="GO:0006508">
    <property type="term" value="P:proteolysis"/>
    <property type="evidence" value="ECO:0007669"/>
    <property type="project" value="InterPro"/>
</dbReference>
<dbReference type="Proteomes" id="UP000297891">
    <property type="component" value="Unassembled WGS sequence"/>
</dbReference>
<keyword evidence="1" id="KW-1133">Transmembrane helix</keyword>
<evidence type="ECO:0000256" key="1">
    <source>
        <dbReference type="SAM" id="Phobius"/>
    </source>
</evidence>
<dbReference type="Gene3D" id="3.90.226.10">
    <property type="entry name" value="2-enoyl-CoA Hydratase, Chain A, domain 1"/>
    <property type="match status" value="1"/>
</dbReference>
<dbReference type="GO" id="GO:0004175">
    <property type="term" value="F:endopeptidase activity"/>
    <property type="evidence" value="ECO:0007669"/>
    <property type="project" value="TreeGrafter"/>
</dbReference>
<dbReference type="GO" id="GO:0030288">
    <property type="term" value="C:outer membrane-bounded periplasmic space"/>
    <property type="evidence" value="ECO:0007669"/>
    <property type="project" value="TreeGrafter"/>
</dbReference>
<dbReference type="SUPFAM" id="SSF52096">
    <property type="entry name" value="ClpP/crotonase"/>
    <property type="match status" value="1"/>
</dbReference>
<keyword evidence="1" id="KW-0472">Membrane</keyword>
<sequence>MVFTVNSGTLRTQMTNRRYNQILFLRNLCCLSFFLWISVLISCRQPTPKLTTKSSTQNKLSSFQQESLFPYLYQGKLNMFHFLFLKEEVNLLHLERKRINISSGYGSAVKAAYSTISIEFYPKDYYEKYKNDPNTIISGPIINSNSDDFILIQRPKEIEPKIAESQRKKRKELSIHFSSLHIDQQKFESILNQIYETTKQNNPNTDKNLLQENIIFSAINGYLEELDHSTKIWKSKTYLTSSEAEKFNVLFKISHQIFRDKRTILYLKVSNFNIYEDNTNAAEAVKKIIQHELQKENNQFAGILLDFRENDEGILSISRNFISLFSSKPVLYSRVDSTKSNPQSPAIGFERITKLPIAILVNETTKGIAEHVAGSLRENENALILGSKTYGDGSIQSRFYFEPKNGYEYKITTSKITLASGYEIEGNGIIPDLLIEDNNQPEGIEKKKDYWNVLKAKTNPNDLAKNSNPNLIAFLKKIEMEKPKIDETTTKDILLEKSLYYFRQYLETNPETP</sequence>
<dbReference type="SMART" id="SM00245">
    <property type="entry name" value="TSPc"/>
    <property type="match status" value="1"/>
</dbReference>
<feature type="transmembrane region" description="Helical" evidence="1">
    <location>
        <begin position="23"/>
        <end position="41"/>
    </location>
</feature>
<dbReference type="GO" id="GO:0007165">
    <property type="term" value="P:signal transduction"/>
    <property type="evidence" value="ECO:0007669"/>
    <property type="project" value="TreeGrafter"/>
</dbReference>
<gene>
    <name evidence="3" type="ORF">EHQ30_14835</name>
</gene>
<name>A0A5F1Z5H1_9LEPT</name>
<reference evidence="3" key="1">
    <citation type="journal article" date="2019" name="PLoS Negl. Trop. Dis.">
        <title>Revisiting the worldwide diversity of Leptospira species in the environment.</title>
        <authorList>
            <person name="Vincent A.T."/>
            <person name="Schiettekatte O."/>
            <person name="Bourhy P."/>
            <person name="Veyrier F.J."/>
            <person name="Picardeau M."/>
        </authorList>
    </citation>
    <scope>NUCLEOTIDE SEQUENCE [LARGE SCALE GENOMIC DNA]</scope>
    <source>
        <strain evidence="3">201800277</strain>
    </source>
</reference>